<dbReference type="InterPro" id="IPR011989">
    <property type="entry name" value="ARM-like"/>
</dbReference>
<dbReference type="PANTHER" id="PTHR10527">
    <property type="entry name" value="IMPORTIN BETA"/>
    <property type="match status" value="1"/>
</dbReference>
<dbReference type="GO" id="GO:0031267">
    <property type="term" value="F:small GTPase binding"/>
    <property type="evidence" value="ECO:0007669"/>
    <property type="project" value="InterPro"/>
</dbReference>
<dbReference type="Pfam" id="PF13513">
    <property type="entry name" value="HEAT_EZ"/>
    <property type="match status" value="2"/>
</dbReference>
<sequence>MASWAPQPASIQQLTHVLQQSTSPNNAVRAEARKPDLDNYLVYLLVNPSQEVNPHLRATAGLMLKNNIRASYNTFAEPIKDYIKAEVVKGLVEETPLIRNIAGNVITTIVKVDGITGWPDILPKLMTMAESDDANAQIGALSALSKVCEDSPDKLDQEYNGERPLNYMVPKFLQFISVSNSSKIRSQAVFCLIQFVCNQSQAILAHLDEFLNALFSLAMDPDPDTRRNICTAFVNLLEVRPDKLLPHLEGVINYSLHCVQDEDEQVASEGCEFILGLAESTVDPNLIKQHLPKILPVILSTMVYSEMDRMTLESMAEDDEKVADRSEDIKPINAKGKDAHTVAEKKDSKEEGDNKTTSNENKNGDDSDEEEEEDDDDEELEAGLAEWNLRKCSAAALDVFATQYADVVLEVIMPHLKHNIVSNEWHVREASILAFGAIAEGAITLMGGELPSLVPFLVERLSDDQAPVRQISCWTIGRYSSWIVENNSPQTQQTLFVPVLQGLLKCCLDKNKKVQESGCSAFATFTETAGEELVPYLEAILMHLSMCFKKYQSKNLIILYDAIQTLTDHVSTALCEQKYIDILLPPLIEKWSQLNDEDHNLWPLLECMSSVTATLGHKFAPYAPPVFERSVRILHNNLVQDQNCQVDPNIDPPEKDFIITALDLLDGLVQGLGNECSQLIAQTQPPLVEMMLVCFRDPVYEVRQSAFALLGDMAIMTYDQLRPYFTTLMNEIMPQIDTSDPAATAVCNNAIWSVGEIALQVNRDEIKQYAEPLFERLVAVLQSKTDKTVLENAAIAIGRLETDEKDSAFQGMCQIVGANPSGLSNEGALLSFIEAAALYIEPSQDLAMLIGRVLEGYKSYVQDWDNSVMGKLPPYIANTLRQRYRV</sequence>
<evidence type="ECO:0000256" key="8">
    <source>
        <dbReference type="ARBA" id="ARBA00038423"/>
    </source>
</evidence>
<feature type="domain" description="Importin subunit beta-1/Transportin-1-like TPR repeats" evidence="11">
    <location>
        <begin position="508"/>
        <end position="726"/>
    </location>
</feature>
<evidence type="ECO:0000256" key="1">
    <source>
        <dbReference type="ARBA" id="ARBA00004123"/>
    </source>
</evidence>
<evidence type="ECO:0000313" key="14">
    <source>
        <dbReference type="Proteomes" id="UP000761534"/>
    </source>
</evidence>
<dbReference type="EMBL" id="SWFS01000142">
    <property type="protein sequence ID" value="KAA8915776.1"/>
    <property type="molecule type" value="Genomic_DNA"/>
</dbReference>
<dbReference type="GO" id="GO:0031981">
    <property type="term" value="C:nuclear lumen"/>
    <property type="evidence" value="ECO:0007669"/>
    <property type="project" value="UniProtKB-ARBA"/>
</dbReference>
<feature type="domain" description="Importin N-terminal" evidence="10">
    <location>
        <begin position="35"/>
        <end position="92"/>
    </location>
</feature>
<keyword evidence="3" id="KW-0813">Transport</keyword>
<keyword evidence="4" id="KW-0963">Cytoplasm</keyword>
<evidence type="ECO:0000313" key="13">
    <source>
        <dbReference type="EMBL" id="KAA8915776.1"/>
    </source>
</evidence>
<dbReference type="InterPro" id="IPR057672">
    <property type="entry name" value="TPR_IPO4/5"/>
</dbReference>
<organism evidence="13 14">
    <name type="scientific">Trichomonascus ciferrii</name>
    <dbReference type="NCBI Taxonomy" id="44093"/>
    <lineage>
        <taxon>Eukaryota</taxon>
        <taxon>Fungi</taxon>
        <taxon>Dikarya</taxon>
        <taxon>Ascomycota</taxon>
        <taxon>Saccharomycotina</taxon>
        <taxon>Dipodascomycetes</taxon>
        <taxon>Dipodascales</taxon>
        <taxon>Trichomonascaceae</taxon>
        <taxon>Trichomonascus</taxon>
        <taxon>Trichomonascus ciferrii complex</taxon>
    </lineage>
</organism>
<keyword evidence="5" id="KW-0677">Repeat</keyword>
<proteinExistence type="inferred from homology"/>
<evidence type="ECO:0000256" key="9">
    <source>
        <dbReference type="SAM" id="MobiDB-lite"/>
    </source>
</evidence>
<comment type="similarity">
    <text evidence="8">Belongs to the importin beta family. Importin beta-2 subfamily.</text>
</comment>
<evidence type="ECO:0000259" key="10">
    <source>
        <dbReference type="Pfam" id="PF03810"/>
    </source>
</evidence>
<feature type="domain" description="IPO4/5-like TPR repeats" evidence="12">
    <location>
        <begin position="107"/>
        <end position="253"/>
    </location>
</feature>
<comment type="subcellular location">
    <subcellularLocation>
        <location evidence="2">Cytoplasm</location>
    </subcellularLocation>
    <subcellularLocation>
        <location evidence="1">Nucleus</location>
    </subcellularLocation>
</comment>
<keyword evidence="14" id="KW-1185">Reference proteome</keyword>
<comment type="caution">
    <text evidence="13">The sequence shown here is derived from an EMBL/GenBank/DDBJ whole genome shotgun (WGS) entry which is preliminary data.</text>
</comment>
<dbReference type="AlphaFoldDB" id="A0A642V913"/>
<dbReference type="VEuPathDB" id="FungiDB:TRICI_002076"/>
<dbReference type="InterPro" id="IPR001494">
    <property type="entry name" value="Importin-beta_N"/>
</dbReference>
<feature type="compositionally biased region" description="Acidic residues" evidence="9">
    <location>
        <begin position="366"/>
        <end position="380"/>
    </location>
</feature>
<evidence type="ECO:0000256" key="2">
    <source>
        <dbReference type="ARBA" id="ARBA00004496"/>
    </source>
</evidence>
<dbReference type="SUPFAM" id="SSF48371">
    <property type="entry name" value="ARM repeat"/>
    <property type="match status" value="1"/>
</dbReference>
<dbReference type="GO" id="GO:0005737">
    <property type="term" value="C:cytoplasm"/>
    <property type="evidence" value="ECO:0007669"/>
    <property type="project" value="UniProtKB-SubCell"/>
</dbReference>
<name>A0A642V913_9ASCO</name>
<feature type="compositionally biased region" description="Basic and acidic residues" evidence="9">
    <location>
        <begin position="322"/>
        <end position="354"/>
    </location>
</feature>
<evidence type="ECO:0000256" key="3">
    <source>
        <dbReference type="ARBA" id="ARBA00022448"/>
    </source>
</evidence>
<gene>
    <name evidence="13" type="ORF">TRICI_002076</name>
</gene>
<feature type="region of interest" description="Disordered" evidence="9">
    <location>
        <begin position="315"/>
        <end position="380"/>
    </location>
</feature>
<dbReference type="InterPro" id="IPR016024">
    <property type="entry name" value="ARM-type_fold"/>
</dbReference>
<evidence type="ECO:0000256" key="4">
    <source>
        <dbReference type="ARBA" id="ARBA00022490"/>
    </source>
</evidence>
<dbReference type="InterPro" id="IPR058584">
    <property type="entry name" value="IMB1_TNPO1-like_TPR"/>
</dbReference>
<reference evidence="13" key="1">
    <citation type="journal article" date="2019" name="G3 (Bethesda)">
        <title>Genome Assemblies of Two Rare Opportunistic Yeast Pathogens: Diutina rugosa (syn. Candida rugosa) and Trichomonascus ciferrii (syn. Candida ciferrii).</title>
        <authorList>
            <person name="Mixao V."/>
            <person name="Saus E."/>
            <person name="Hansen A.P."/>
            <person name="Lass-Florl C."/>
            <person name="Gabaldon T."/>
        </authorList>
    </citation>
    <scope>NUCLEOTIDE SEQUENCE</scope>
    <source>
        <strain evidence="13">CBS 4856</strain>
    </source>
</reference>
<evidence type="ECO:0000256" key="5">
    <source>
        <dbReference type="ARBA" id="ARBA00022737"/>
    </source>
</evidence>
<dbReference type="Pfam" id="PF03810">
    <property type="entry name" value="IBN_N"/>
    <property type="match status" value="1"/>
</dbReference>
<dbReference type="Proteomes" id="UP000761534">
    <property type="component" value="Unassembled WGS sequence"/>
</dbReference>
<evidence type="ECO:0000256" key="7">
    <source>
        <dbReference type="ARBA" id="ARBA00023242"/>
    </source>
</evidence>
<protein>
    <submittedName>
        <fullName evidence="13">Uncharacterized protein</fullName>
    </submittedName>
</protein>
<keyword evidence="6" id="KW-0653">Protein transport</keyword>
<dbReference type="InterPro" id="IPR040122">
    <property type="entry name" value="Importin_beta"/>
</dbReference>
<dbReference type="Pfam" id="PF25780">
    <property type="entry name" value="TPR_IPO5"/>
    <property type="match status" value="1"/>
</dbReference>
<keyword evidence="7" id="KW-0539">Nucleus</keyword>
<dbReference type="GO" id="GO:0006606">
    <property type="term" value="P:protein import into nucleus"/>
    <property type="evidence" value="ECO:0007669"/>
    <property type="project" value="InterPro"/>
</dbReference>
<dbReference type="OrthoDB" id="951172at2759"/>
<evidence type="ECO:0000259" key="12">
    <source>
        <dbReference type="Pfam" id="PF25780"/>
    </source>
</evidence>
<dbReference type="Pfam" id="PF25574">
    <property type="entry name" value="TPR_IMB1"/>
    <property type="match status" value="1"/>
</dbReference>
<evidence type="ECO:0000259" key="11">
    <source>
        <dbReference type="Pfam" id="PF25574"/>
    </source>
</evidence>
<evidence type="ECO:0000256" key="6">
    <source>
        <dbReference type="ARBA" id="ARBA00022927"/>
    </source>
</evidence>
<accession>A0A642V913</accession>
<dbReference type="FunFam" id="1.25.10.10:FF:000028">
    <property type="entry name" value="Transportin-1 isoform 1"/>
    <property type="match status" value="1"/>
</dbReference>
<dbReference type="Gene3D" id="1.25.10.10">
    <property type="entry name" value="Leucine-rich Repeat Variant"/>
    <property type="match status" value="2"/>
</dbReference>